<dbReference type="EMBL" id="SZYE01000002">
    <property type="protein sequence ID" value="TKR27419.1"/>
    <property type="molecule type" value="Genomic_DNA"/>
</dbReference>
<organism evidence="1 2">
    <name type="scientific">Cellulomonas hominis</name>
    <dbReference type="NCBI Taxonomy" id="156981"/>
    <lineage>
        <taxon>Bacteria</taxon>
        <taxon>Bacillati</taxon>
        <taxon>Actinomycetota</taxon>
        <taxon>Actinomycetes</taxon>
        <taxon>Micrococcales</taxon>
        <taxon>Cellulomonadaceae</taxon>
        <taxon>Cellulomonas</taxon>
    </lineage>
</organism>
<dbReference type="OrthoDB" id="5121906at2"/>
<name>A0A7Z8NS26_9CELL</name>
<dbReference type="Proteomes" id="UP000308121">
    <property type="component" value="Unassembled WGS sequence"/>
</dbReference>
<proteinExistence type="predicted"/>
<accession>A0A7Z8NS26</accession>
<reference evidence="1 2" key="1">
    <citation type="submission" date="2019-05" db="EMBL/GenBank/DDBJ databases">
        <title>Genome sequence of Cellulomonas hominis strain CS1.</title>
        <authorList>
            <person name="Belmont J."/>
            <person name="Maclea K.S."/>
        </authorList>
    </citation>
    <scope>NUCLEOTIDE SEQUENCE [LARGE SCALE GENOMIC DNA]</scope>
    <source>
        <strain evidence="1 2">CS1</strain>
    </source>
</reference>
<gene>
    <name evidence="1" type="ORF">FA014_00855</name>
</gene>
<sequence length="79" mass="8909">MRTEHTDPRYAVEVDDRPTYRVDFVGTYGTTEEFRIFAAPDLPAVQRWVGDQAAGRAYTVWVEYPGRSGVGLAQVLSSR</sequence>
<evidence type="ECO:0000313" key="1">
    <source>
        <dbReference type="EMBL" id="TKR27419.1"/>
    </source>
</evidence>
<evidence type="ECO:0000313" key="2">
    <source>
        <dbReference type="Proteomes" id="UP000308121"/>
    </source>
</evidence>
<comment type="caution">
    <text evidence="1">The sequence shown here is derived from an EMBL/GenBank/DDBJ whole genome shotgun (WGS) entry which is preliminary data.</text>
</comment>
<protein>
    <submittedName>
        <fullName evidence="1">Uncharacterized protein</fullName>
    </submittedName>
</protein>
<dbReference type="RefSeq" id="WP_154727824.1">
    <property type="nucleotide sequence ID" value="NZ_SZYE01000002.1"/>
</dbReference>
<dbReference type="AlphaFoldDB" id="A0A7Z8NS26"/>